<dbReference type="InterPro" id="IPR029058">
    <property type="entry name" value="AB_hydrolase_fold"/>
</dbReference>
<evidence type="ECO:0000313" key="6">
    <source>
        <dbReference type="EMBL" id="ORZ16676.1"/>
    </source>
</evidence>
<dbReference type="RefSeq" id="XP_021881611.1">
    <property type="nucleotide sequence ID" value="XM_022020784.1"/>
</dbReference>
<dbReference type="PROSITE" id="PS00122">
    <property type="entry name" value="CARBOXYLESTERASE_B_1"/>
    <property type="match status" value="1"/>
</dbReference>
<gene>
    <name evidence="6" type="ORF">BCR41DRAFT_305303</name>
</gene>
<dbReference type="InterPro" id="IPR002018">
    <property type="entry name" value="CarbesteraseB"/>
</dbReference>
<reference evidence="6 7" key="1">
    <citation type="submission" date="2016-07" db="EMBL/GenBank/DDBJ databases">
        <title>Pervasive Adenine N6-methylation of Active Genes in Fungi.</title>
        <authorList>
            <consortium name="DOE Joint Genome Institute"/>
            <person name="Mondo S.J."/>
            <person name="Dannebaum R.O."/>
            <person name="Kuo R.C."/>
            <person name="Labutti K."/>
            <person name="Haridas S."/>
            <person name="Kuo A."/>
            <person name="Salamov A."/>
            <person name="Ahrendt S.R."/>
            <person name="Lipzen A."/>
            <person name="Sullivan W."/>
            <person name="Andreopoulos W.B."/>
            <person name="Clum A."/>
            <person name="Lindquist E."/>
            <person name="Daum C."/>
            <person name="Ramamoorthy G.K."/>
            <person name="Gryganskyi A."/>
            <person name="Culley D."/>
            <person name="Magnuson J.K."/>
            <person name="James T.Y."/>
            <person name="O'Malley M.A."/>
            <person name="Stajich J.E."/>
            <person name="Spatafora J.W."/>
            <person name="Visel A."/>
            <person name="Grigoriev I.V."/>
        </authorList>
    </citation>
    <scope>NUCLEOTIDE SEQUENCE [LARGE SCALE GENOMIC DNA]</scope>
    <source>
        <strain evidence="6 7">NRRL 3116</strain>
    </source>
</reference>
<evidence type="ECO:0000259" key="5">
    <source>
        <dbReference type="Pfam" id="PF00135"/>
    </source>
</evidence>
<keyword evidence="7" id="KW-1185">Reference proteome</keyword>
<evidence type="ECO:0000256" key="4">
    <source>
        <dbReference type="RuleBase" id="RU361235"/>
    </source>
</evidence>
<feature type="domain" description="Carboxylesterase type B" evidence="5">
    <location>
        <begin position="11"/>
        <end position="455"/>
    </location>
</feature>
<dbReference type="PROSITE" id="PS01173">
    <property type="entry name" value="LIPASE_GDXG_HIS"/>
    <property type="match status" value="1"/>
</dbReference>
<accession>A0A1Y2GQS3</accession>
<dbReference type="PANTHER" id="PTHR45570:SF1">
    <property type="entry name" value="CARBOXYLIC ESTER HYDROLASE"/>
    <property type="match status" value="1"/>
</dbReference>
<name>A0A1Y2GQS3_9FUNG</name>
<dbReference type="InterPro" id="IPR019826">
    <property type="entry name" value="Carboxylesterase_B_AS"/>
</dbReference>
<dbReference type="GeneID" id="33562628"/>
<dbReference type="EC" id="3.1.1.-" evidence="4"/>
<evidence type="ECO:0000256" key="1">
    <source>
        <dbReference type="ARBA" id="ARBA00005964"/>
    </source>
</evidence>
<dbReference type="InParanoid" id="A0A1Y2GQS3"/>
<comment type="similarity">
    <text evidence="1 4">Belongs to the type-B carboxylesterase/lipase family.</text>
</comment>
<dbReference type="SUPFAM" id="SSF53474">
    <property type="entry name" value="alpha/beta-Hydrolases"/>
    <property type="match status" value="1"/>
</dbReference>
<evidence type="ECO:0000256" key="3">
    <source>
        <dbReference type="ARBA" id="ARBA00022801"/>
    </source>
</evidence>
<dbReference type="AlphaFoldDB" id="A0A1Y2GQS3"/>
<proteinExistence type="inferred from homology"/>
<evidence type="ECO:0000313" key="7">
    <source>
        <dbReference type="Proteomes" id="UP000193648"/>
    </source>
</evidence>
<comment type="similarity">
    <text evidence="2">Belongs to the 'GDXG' lipolytic enzyme family.</text>
</comment>
<keyword evidence="3 4" id="KW-0378">Hydrolase</keyword>
<dbReference type="Gene3D" id="3.40.50.1820">
    <property type="entry name" value="alpha/beta hydrolase"/>
    <property type="match status" value="1"/>
</dbReference>
<dbReference type="OrthoDB" id="408631at2759"/>
<protein>
    <recommendedName>
        <fullName evidence="4">Carboxylic ester hydrolase</fullName>
        <ecNumber evidence="4">3.1.1.-</ecNumber>
    </recommendedName>
</protein>
<dbReference type="EMBL" id="MCFF01000017">
    <property type="protein sequence ID" value="ORZ16676.1"/>
    <property type="molecule type" value="Genomic_DNA"/>
</dbReference>
<comment type="caution">
    <text evidence="6">The sequence shown here is derived from an EMBL/GenBank/DDBJ whole genome shotgun (WGS) entry which is preliminary data.</text>
</comment>
<dbReference type="GO" id="GO:0016787">
    <property type="term" value="F:hydrolase activity"/>
    <property type="evidence" value="ECO:0007669"/>
    <property type="project" value="UniProtKB-KW"/>
</dbReference>
<dbReference type="Pfam" id="PF00135">
    <property type="entry name" value="COesterase"/>
    <property type="match status" value="1"/>
</dbReference>
<organism evidence="6 7">
    <name type="scientific">Lobosporangium transversale</name>
    <dbReference type="NCBI Taxonomy" id="64571"/>
    <lineage>
        <taxon>Eukaryota</taxon>
        <taxon>Fungi</taxon>
        <taxon>Fungi incertae sedis</taxon>
        <taxon>Mucoromycota</taxon>
        <taxon>Mortierellomycotina</taxon>
        <taxon>Mortierellomycetes</taxon>
        <taxon>Mortierellales</taxon>
        <taxon>Mortierellaceae</taxon>
        <taxon>Lobosporangium</taxon>
    </lineage>
</organism>
<evidence type="ECO:0000256" key="2">
    <source>
        <dbReference type="ARBA" id="ARBA00010515"/>
    </source>
</evidence>
<dbReference type="STRING" id="64571.A0A1Y2GQS3"/>
<dbReference type="PANTHER" id="PTHR45570">
    <property type="entry name" value="CARBOXYLIC ESTER HYDROLASE"/>
    <property type="match status" value="1"/>
</dbReference>
<dbReference type="Proteomes" id="UP000193648">
    <property type="component" value="Unassembled WGS sequence"/>
</dbReference>
<sequence>MIKSYLENGAGESEDCLNLNVYTPSLKGPNEPLLPVMLYIHGGGFIDFSGSAIIFEPGNMVSRGGVVVVTINYRLGLLGFLENEDVWPRSSIPGNQAIRDQILALQWVKKNIASFGGDPNRVTVFGESAGATSIRALLSAPSAWKLYQGIIAQSDPIDIPFNPPSSAAENTNYFMNVLGCNATDITCVRSKPTSDIVEAQIATNKKALEERKWSTEALIQRPTVDGQLIPAEFSQLVKTGKYNTKANIMWSTTKDEAGLFIPRYFPEPVPPANASSALECVFESDRAAKLLASKYFQLDPNDPDAVRNLFTRTGTQYYFFCPLRYISNQIAKNKKIYKFRFNRGRDTPFATASYCSSSTGRVCHAADIQSTFASGAAFPGYVQEGDDARFARQVVDRFTAFAKTGDPNPKSDLQGFEATNPDVTKVNWIPYDDTHPVLELNLKSSMSRNSEKNVCTWLETEFLFDFWLRISGNMP</sequence>
<dbReference type="InterPro" id="IPR002168">
    <property type="entry name" value="Lipase_GDXG_HIS_AS"/>
</dbReference>